<evidence type="ECO:0000256" key="5">
    <source>
        <dbReference type="ARBA" id="ARBA00023015"/>
    </source>
</evidence>
<keyword evidence="8" id="KW-0539">Nucleus</keyword>
<dbReference type="PANTHER" id="PTHR12396">
    <property type="entry name" value="METHYL-CPG BINDING PROTEIN, MBD"/>
    <property type="match status" value="1"/>
</dbReference>
<gene>
    <name evidence="12" type="ORF">QYE76_013359</name>
</gene>
<comment type="subcellular location">
    <subcellularLocation>
        <location evidence="1">Nucleus</location>
    </subcellularLocation>
</comment>
<feature type="domain" description="MBD" evidence="10">
    <location>
        <begin position="59"/>
        <end position="130"/>
    </location>
</feature>
<proteinExistence type="predicted"/>
<accession>A0AAD8X759</accession>
<dbReference type="GO" id="GO:0003677">
    <property type="term" value="F:DNA binding"/>
    <property type="evidence" value="ECO:0007669"/>
    <property type="project" value="UniProtKB-KW"/>
</dbReference>
<dbReference type="GO" id="GO:0005634">
    <property type="term" value="C:nucleus"/>
    <property type="evidence" value="ECO:0007669"/>
    <property type="project" value="UniProtKB-SubCell"/>
</dbReference>
<keyword evidence="4" id="KW-0862">Zinc</keyword>
<evidence type="ECO:0000256" key="6">
    <source>
        <dbReference type="ARBA" id="ARBA00023125"/>
    </source>
</evidence>
<feature type="domain" description="CW-type" evidence="11">
    <location>
        <begin position="1"/>
        <end position="53"/>
    </location>
</feature>
<keyword evidence="3" id="KW-0863">Zinc-finger</keyword>
<dbReference type="Proteomes" id="UP001231189">
    <property type="component" value="Unassembled WGS sequence"/>
</dbReference>
<dbReference type="Gene3D" id="3.30.890.10">
    <property type="entry name" value="Methyl-cpg-binding Protein 2, Chain A"/>
    <property type="match status" value="1"/>
</dbReference>
<dbReference type="Pfam" id="PF01429">
    <property type="entry name" value="MBD"/>
    <property type="match status" value="1"/>
</dbReference>
<dbReference type="EMBL" id="JAUUTY010000001">
    <property type="protein sequence ID" value="KAK1696662.1"/>
    <property type="molecule type" value="Genomic_DNA"/>
</dbReference>
<dbReference type="Gene3D" id="3.30.40.100">
    <property type="match status" value="1"/>
</dbReference>
<evidence type="ECO:0000256" key="1">
    <source>
        <dbReference type="ARBA" id="ARBA00004123"/>
    </source>
</evidence>
<protein>
    <submittedName>
        <fullName evidence="12">Uncharacterized protein</fullName>
    </submittedName>
</protein>
<organism evidence="12 13">
    <name type="scientific">Lolium multiflorum</name>
    <name type="common">Italian ryegrass</name>
    <name type="synonym">Lolium perenne subsp. multiflorum</name>
    <dbReference type="NCBI Taxonomy" id="4521"/>
    <lineage>
        <taxon>Eukaryota</taxon>
        <taxon>Viridiplantae</taxon>
        <taxon>Streptophyta</taxon>
        <taxon>Embryophyta</taxon>
        <taxon>Tracheophyta</taxon>
        <taxon>Spermatophyta</taxon>
        <taxon>Magnoliopsida</taxon>
        <taxon>Liliopsida</taxon>
        <taxon>Poales</taxon>
        <taxon>Poaceae</taxon>
        <taxon>BOP clade</taxon>
        <taxon>Pooideae</taxon>
        <taxon>Poodae</taxon>
        <taxon>Poeae</taxon>
        <taxon>Poeae Chloroplast Group 2 (Poeae type)</taxon>
        <taxon>Loliodinae</taxon>
        <taxon>Loliinae</taxon>
        <taxon>Lolium</taxon>
    </lineage>
</organism>
<evidence type="ECO:0000256" key="4">
    <source>
        <dbReference type="ARBA" id="ARBA00022833"/>
    </source>
</evidence>
<dbReference type="AlphaFoldDB" id="A0AAD8X759"/>
<dbReference type="PANTHER" id="PTHR12396:SF10">
    <property type="entry name" value="METHYL-CPG-BINDING DOMAIN-CONTAINING PROTEIN 1-RELATED"/>
    <property type="match status" value="1"/>
</dbReference>
<dbReference type="Pfam" id="PF07496">
    <property type="entry name" value="zf-CW"/>
    <property type="match status" value="1"/>
</dbReference>
<evidence type="ECO:0000256" key="2">
    <source>
        <dbReference type="ARBA" id="ARBA00022723"/>
    </source>
</evidence>
<keyword evidence="13" id="KW-1185">Reference proteome</keyword>
<evidence type="ECO:0000256" key="7">
    <source>
        <dbReference type="ARBA" id="ARBA00023163"/>
    </source>
</evidence>
<keyword evidence="7" id="KW-0804">Transcription</keyword>
<dbReference type="InterPro" id="IPR001739">
    <property type="entry name" value="Methyl_CpG_DNA-bd"/>
</dbReference>
<keyword evidence="5" id="KW-0805">Transcription regulation</keyword>
<dbReference type="PROSITE" id="PS51050">
    <property type="entry name" value="ZF_CW"/>
    <property type="match status" value="1"/>
</dbReference>
<evidence type="ECO:0000256" key="9">
    <source>
        <dbReference type="SAM" id="MobiDB-lite"/>
    </source>
</evidence>
<evidence type="ECO:0000313" key="13">
    <source>
        <dbReference type="Proteomes" id="UP001231189"/>
    </source>
</evidence>
<keyword evidence="6" id="KW-0238">DNA-binding</keyword>
<keyword evidence="2" id="KW-0479">Metal-binding</keyword>
<evidence type="ECO:0000259" key="10">
    <source>
        <dbReference type="PROSITE" id="PS50982"/>
    </source>
</evidence>
<dbReference type="GO" id="GO:0008270">
    <property type="term" value="F:zinc ion binding"/>
    <property type="evidence" value="ECO:0007669"/>
    <property type="project" value="UniProtKB-KW"/>
</dbReference>
<evidence type="ECO:0000313" key="12">
    <source>
        <dbReference type="EMBL" id="KAK1696662.1"/>
    </source>
</evidence>
<dbReference type="SUPFAM" id="SSF54171">
    <property type="entry name" value="DNA-binding domain"/>
    <property type="match status" value="1"/>
</dbReference>
<evidence type="ECO:0000256" key="8">
    <source>
        <dbReference type="ARBA" id="ARBA00023242"/>
    </source>
</evidence>
<comment type="caution">
    <text evidence="12">The sequence shown here is derived from an EMBL/GenBank/DDBJ whole genome shotgun (WGS) entry which is preliminary data.</text>
</comment>
<sequence length="205" mass="23571">MYVVMCYRCKKWRVIPTKEEFEAIREREEEDPWFCGRDPGAGRSCEQPEDIPYDRSRIWAMDRLGIPRPPPETERVLIMRGDLSKMDTYYLMPNGKQARSVADVERFLKENPGYRATMPASRFSFATPKIVRETVEECSQWRAVKADQRGISEKSSLSWAAMADQRERPEENSLLGDARTQSERSEETDASDSDYCCPSSSGGCD</sequence>
<dbReference type="InterPro" id="IPR016177">
    <property type="entry name" value="DNA-bd_dom_sf"/>
</dbReference>
<reference evidence="12" key="1">
    <citation type="submission" date="2023-07" db="EMBL/GenBank/DDBJ databases">
        <title>A chromosome-level genome assembly of Lolium multiflorum.</title>
        <authorList>
            <person name="Chen Y."/>
            <person name="Copetti D."/>
            <person name="Kolliker R."/>
            <person name="Studer B."/>
        </authorList>
    </citation>
    <scope>NUCLEOTIDE SEQUENCE</scope>
    <source>
        <strain evidence="12">02402/16</strain>
        <tissue evidence="12">Leaf</tissue>
    </source>
</reference>
<dbReference type="InterPro" id="IPR011124">
    <property type="entry name" value="Znf_CW"/>
</dbReference>
<name>A0AAD8X759_LOLMU</name>
<feature type="region of interest" description="Disordered" evidence="9">
    <location>
        <begin position="150"/>
        <end position="205"/>
    </location>
</feature>
<dbReference type="PROSITE" id="PS50982">
    <property type="entry name" value="MBD"/>
    <property type="match status" value="1"/>
</dbReference>
<evidence type="ECO:0000256" key="3">
    <source>
        <dbReference type="ARBA" id="ARBA00022771"/>
    </source>
</evidence>
<evidence type="ECO:0000259" key="11">
    <source>
        <dbReference type="PROSITE" id="PS51050"/>
    </source>
</evidence>